<dbReference type="GO" id="GO:0016740">
    <property type="term" value="F:transferase activity"/>
    <property type="evidence" value="ECO:0007669"/>
    <property type="project" value="UniProtKB-KW"/>
</dbReference>
<organism evidence="3 4">
    <name type="scientific">Cohnella endophytica</name>
    <dbReference type="NCBI Taxonomy" id="2419778"/>
    <lineage>
        <taxon>Bacteria</taxon>
        <taxon>Bacillati</taxon>
        <taxon>Bacillota</taxon>
        <taxon>Bacilli</taxon>
        <taxon>Bacillales</taxon>
        <taxon>Paenibacillaceae</taxon>
        <taxon>Cohnella</taxon>
    </lineage>
</organism>
<dbReference type="AlphaFoldDB" id="A0A494XGZ0"/>
<accession>A0A494XGZ0</accession>
<dbReference type="PROSITE" id="PS50005">
    <property type="entry name" value="TPR"/>
    <property type="match status" value="2"/>
</dbReference>
<feature type="repeat" description="TPR" evidence="1">
    <location>
        <begin position="204"/>
        <end position="237"/>
    </location>
</feature>
<evidence type="ECO:0000256" key="1">
    <source>
        <dbReference type="PROSITE-ProRule" id="PRU00339"/>
    </source>
</evidence>
<dbReference type="EMBL" id="RBZM01000011">
    <property type="protein sequence ID" value="RKP47364.1"/>
    <property type="molecule type" value="Genomic_DNA"/>
</dbReference>
<dbReference type="Gene3D" id="3.90.550.10">
    <property type="entry name" value="Spore Coat Polysaccharide Biosynthesis Protein SpsA, Chain A"/>
    <property type="match status" value="1"/>
</dbReference>
<dbReference type="Proteomes" id="UP000282076">
    <property type="component" value="Unassembled WGS sequence"/>
</dbReference>
<dbReference type="InterPro" id="IPR029044">
    <property type="entry name" value="Nucleotide-diphossugar_trans"/>
</dbReference>
<protein>
    <submittedName>
        <fullName evidence="3">Glycosyltransferase</fullName>
    </submittedName>
</protein>
<feature type="domain" description="Glycosyltransferase 2-like" evidence="2">
    <location>
        <begin position="8"/>
        <end position="130"/>
    </location>
</feature>
<dbReference type="OrthoDB" id="9815923at2"/>
<feature type="repeat" description="TPR" evidence="1">
    <location>
        <begin position="322"/>
        <end position="355"/>
    </location>
</feature>
<dbReference type="SUPFAM" id="SSF48452">
    <property type="entry name" value="TPR-like"/>
    <property type="match status" value="1"/>
</dbReference>
<dbReference type="PANTHER" id="PTHR43630:SF2">
    <property type="entry name" value="GLYCOSYLTRANSFERASE"/>
    <property type="match status" value="1"/>
</dbReference>
<keyword evidence="3" id="KW-0808">Transferase</keyword>
<dbReference type="RefSeq" id="WP_120979562.1">
    <property type="nucleotide sequence ID" value="NZ_RBZM01000011.1"/>
</dbReference>
<dbReference type="Pfam" id="PF00535">
    <property type="entry name" value="Glycos_transf_2"/>
    <property type="match status" value="1"/>
</dbReference>
<sequence>MGEPLLISLCMIVKDEGATLARCLSSVQGAVDETIVVDTGSTDDSAEIAKRYGAVVVREQWKGDFAAARNAGVCLAQGRWILFLDGDEALESSQHAQLRQLATRDDYEGFFLQVRNYVGNGEQGATVNPILRLFRNRPEYRFQGRIHEQIAASILESRPGASFHLTELVIHHYGYQREYIEAKDKVRRNMDLLEAALQAEPDHAFYRYNLGVEYLRSGRPEEALEHFARASRLVDPERTSYAHLLSKYEIRCKQALGRWEEAYVQTAGAIRLYPGYTDLLQYKALCERALGRQAEAIGTLIEAMKQGVPQPIYHTEEGIGTYQTAYLLGELLEEYGHYEEALLAYKKALGYRSSLTPPLYRMFRLLRVAGREKEIPQWLKTSFRLASPEAWAKVVAILLQCRCGRAAAAILQEKQGRKLPEGFRLLAEAEAELQRGRLDAARRGLRSSGRKGQGARDSALASAAIAEHLRWLDGDVKEPWSDRITIALASSSQGSEQPIKLTGDELSGGVWPQLQRLLEGSYSCGKRQEGLHVLHLWQRTLESPEATPAGADALVHGLSAIADRHLALLTSSDFGKRHKEALTAARLRLPHEDGM</sequence>
<dbReference type="PANTHER" id="PTHR43630">
    <property type="entry name" value="POLY-BETA-1,6-N-ACETYL-D-GLUCOSAMINE SYNTHASE"/>
    <property type="match status" value="1"/>
</dbReference>
<dbReference type="SUPFAM" id="SSF53448">
    <property type="entry name" value="Nucleotide-diphospho-sugar transferases"/>
    <property type="match status" value="1"/>
</dbReference>
<keyword evidence="4" id="KW-1185">Reference proteome</keyword>
<evidence type="ECO:0000313" key="3">
    <source>
        <dbReference type="EMBL" id="RKP47364.1"/>
    </source>
</evidence>
<dbReference type="InterPro" id="IPR001173">
    <property type="entry name" value="Glyco_trans_2-like"/>
</dbReference>
<proteinExistence type="predicted"/>
<comment type="caution">
    <text evidence="3">The sequence shown here is derived from an EMBL/GenBank/DDBJ whole genome shotgun (WGS) entry which is preliminary data.</text>
</comment>
<evidence type="ECO:0000313" key="4">
    <source>
        <dbReference type="Proteomes" id="UP000282076"/>
    </source>
</evidence>
<evidence type="ECO:0000259" key="2">
    <source>
        <dbReference type="Pfam" id="PF00535"/>
    </source>
</evidence>
<dbReference type="Gene3D" id="1.25.40.10">
    <property type="entry name" value="Tetratricopeptide repeat domain"/>
    <property type="match status" value="2"/>
</dbReference>
<dbReference type="InterPro" id="IPR019734">
    <property type="entry name" value="TPR_rpt"/>
</dbReference>
<dbReference type="InterPro" id="IPR011990">
    <property type="entry name" value="TPR-like_helical_dom_sf"/>
</dbReference>
<reference evidence="3 4" key="1">
    <citation type="submission" date="2018-10" db="EMBL/GenBank/DDBJ databases">
        <title>Cohnella sp. M2MS4P-1, whole genome shotgun sequence.</title>
        <authorList>
            <person name="Tuo L."/>
        </authorList>
    </citation>
    <scope>NUCLEOTIDE SEQUENCE [LARGE SCALE GENOMIC DNA]</scope>
    <source>
        <strain evidence="3 4">M2MS4P-1</strain>
    </source>
</reference>
<name>A0A494XGZ0_9BACL</name>
<dbReference type="SMART" id="SM00028">
    <property type="entry name" value="TPR"/>
    <property type="match status" value="2"/>
</dbReference>
<keyword evidence="1" id="KW-0802">TPR repeat</keyword>
<dbReference type="CDD" id="cd02511">
    <property type="entry name" value="Beta4Glucosyltransferase"/>
    <property type="match status" value="1"/>
</dbReference>
<gene>
    <name evidence="3" type="ORF">D7Z26_24030</name>
</gene>